<organism evidence="1 2">
    <name type="scientific">Pedobacter ginsenosidimutans</name>
    <dbReference type="NCBI Taxonomy" id="687842"/>
    <lineage>
        <taxon>Bacteria</taxon>
        <taxon>Pseudomonadati</taxon>
        <taxon>Bacteroidota</taxon>
        <taxon>Sphingobacteriia</taxon>
        <taxon>Sphingobacteriales</taxon>
        <taxon>Sphingobacteriaceae</taxon>
        <taxon>Pedobacter</taxon>
    </lineage>
</organism>
<dbReference type="RefSeq" id="WP_057932689.1">
    <property type="nucleotide sequence ID" value="NZ_LMZQ01000007.1"/>
</dbReference>
<dbReference type="OrthoDB" id="1432787at2"/>
<comment type="caution">
    <text evidence="1">The sequence shown here is derived from an EMBL/GenBank/DDBJ whole genome shotgun (WGS) entry which is preliminary data.</text>
</comment>
<proteinExistence type="predicted"/>
<evidence type="ECO:0000313" key="1">
    <source>
        <dbReference type="EMBL" id="KRT15858.1"/>
    </source>
</evidence>
<name>A0A0T5VPR0_9SPHI</name>
<dbReference type="Proteomes" id="UP000051950">
    <property type="component" value="Unassembled WGS sequence"/>
</dbReference>
<evidence type="ECO:0000313" key="2">
    <source>
        <dbReference type="Proteomes" id="UP000051950"/>
    </source>
</evidence>
<dbReference type="EMBL" id="LMZQ01000007">
    <property type="protein sequence ID" value="KRT15858.1"/>
    <property type="molecule type" value="Genomic_DNA"/>
</dbReference>
<keyword evidence="2" id="KW-1185">Reference proteome</keyword>
<sequence>MKKILPILMVLFCIAGCKKEKQGNYSETITKGEKWGIKIGSSHAEVYTQLQKAGPSLDFQHVAIFGHKPYSSPESLGQLLPYYYALTIYNNTGTLDRVVLFFSGDKVQQIATGGGLSTPVSKWPENVADDTAIKVDDPVSGLTAKLIKIHQLPAYAAYGFVLSDKPLNKPYDPDMNNHDDWQFGFSNFVSANISGSSTVTLHFKAGKLESIDHDYREGQIFN</sequence>
<dbReference type="AlphaFoldDB" id="A0A0T5VPR0"/>
<reference evidence="1 2" key="1">
    <citation type="submission" date="2015-11" db="EMBL/GenBank/DDBJ databases">
        <title>Sequence of Pedobacter ginsenosidimutans.</title>
        <authorList>
            <person name="Carson E."/>
            <person name="Keyser V."/>
            <person name="Newman J."/>
            <person name="Miller J."/>
        </authorList>
    </citation>
    <scope>NUCLEOTIDE SEQUENCE [LARGE SCALE GENOMIC DNA]</scope>
    <source>
        <strain evidence="1 2">KACC 14530</strain>
    </source>
</reference>
<accession>A0A0T5VPR0</accession>
<gene>
    <name evidence="1" type="ORF">ASU31_12805</name>
</gene>
<protein>
    <submittedName>
        <fullName evidence="1">Uncharacterized protein</fullName>
    </submittedName>
</protein>